<dbReference type="GO" id="GO:0032993">
    <property type="term" value="C:protein-DNA complex"/>
    <property type="evidence" value="ECO:0007669"/>
    <property type="project" value="TreeGrafter"/>
</dbReference>
<dbReference type="Gene3D" id="3.40.190.10">
    <property type="entry name" value="Periplasmic binding protein-like II"/>
    <property type="match status" value="2"/>
</dbReference>
<dbReference type="Pfam" id="PF00126">
    <property type="entry name" value="HTH_1"/>
    <property type="match status" value="1"/>
</dbReference>
<dbReference type="InterPro" id="IPR036390">
    <property type="entry name" value="WH_DNA-bd_sf"/>
</dbReference>
<dbReference type="PRINTS" id="PR00039">
    <property type="entry name" value="HTHLYSR"/>
</dbReference>
<dbReference type="Gene3D" id="1.10.10.10">
    <property type="entry name" value="Winged helix-like DNA-binding domain superfamily/Winged helix DNA-binding domain"/>
    <property type="match status" value="1"/>
</dbReference>
<sequence>MVDPGFTLTQLRYFAEAARAGSMTEAARRLHVSQPALSSAITQLERDLGVQLFERVPRRGIRLTSAGRQFHVDAEGLLSHAEGVRERAGSFSQTLSGTLRVGMYLPLAPFRAPSLLQAFVRRHPNIAVELWEADHDQLVDLLDNREIDLAIAYDMAPFEQHHTEALETIAPHMIVAPEHPLAGSDAPVSLTRFAADPLVLLDLPHTAHYYLTLYRSLGLTPEVRYRIQGFETVRGLVGRGFGVALLNQRIGHDVTYGGAQVSTIELAEDLPGLTLLLVRRREEESQRMRAFIDVCRRLFSGSDTALEPGRGARE</sequence>
<dbReference type="InterPro" id="IPR000847">
    <property type="entry name" value="LysR_HTH_N"/>
</dbReference>
<evidence type="ECO:0000313" key="6">
    <source>
        <dbReference type="EMBL" id="QBE48192.1"/>
    </source>
</evidence>
<dbReference type="FunFam" id="1.10.10.10:FF:000001">
    <property type="entry name" value="LysR family transcriptional regulator"/>
    <property type="match status" value="1"/>
</dbReference>
<dbReference type="Proteomes" id="UP000289260">
    <property type="component" value="Chromosome"/>
</dbReference>
<dbReference type="Pfam" id="PF03466">
    <property type="entry name" value="LysR_substrate"/>
    <property type="match status" value="1"/>
</dbReference>
<proteinExistence type="inferred from homology"/>
<dbReference type="PANTHER" id="PTHR30346">
    <property type="entry name" value="TRANSCRIPTIONAL DUAL REGULATOR HCAR-RELATED"/>
    <property type="match status" value="1"/>
</dbReference>
<evidence type="ECO:0000259" key="5">
    <source>
        <dbReference type="PROSITE" id="PS50931"/>
    </source>
</evidence>
<evidence type="ECO:0000256" key="3">
    <source>
        <dbReference type="ARBA" id="ARBA00023125"/>
    </source>
</evidence>
<gene>
    <name evidence="6" type="ORF">EVS81_04555</name>
</gene>
<protein>
    <submittedName>
        <fullName evidence="6">LysR family transcriptional regulator</fullName>
    </submittedName>
</protein>
<feature type="domain" description="HTH lysR-type" evidence="5">
    <location>
        <begin position="6"/>
        <end position="64"/>
    </location>
</feature>
<dbReference type="PROSITE" id="PS50931">
    <property type="entry name" value="HTH_LYSR"/>
    <property type="match status" value="1"/>
</dbReference>
<evidence type="ECO:0000256" key="4">
    <source>
        <dbReference type="ARBA" id="ARBA00023163"/>
    </source>
</evidence>
<dbReference type="SUPFAM" id="SSF46785">
    <property type="entry name" value="Winged helix' DNA-binding domain"/>
    <property type="match status" value="1"/>
</dbReference>
<dbReference type="RefSeq" id="WP_130109331.1">
    <property type="nucleotide sequence ID" value="NZ_CP035806.1"/>
</dbReference>
<dbReference type="PANTHER" id="PTHR30346:SF0">
    <property type="entry name" value="HCA OPERON TRANSCRIPTIONAL ACTIVATOR HCAR"/>
    <property type="match status" value="1"/>
</dbReference>
<evidence type="ECO:0000256" key="1">
    <source>
        <dbReference type="ARBA" id="ARBA00009437"/>
    </source>
</evidence>
<dbReference type="SUPFAM" id="SSF53850">
    <property type="entry name" value="Periplasmic binding protein-like II"/>
    <property type="match status" value="1"/>
</dbReference>
<keyword evidence="7" id="KW-1185">Reference proteome</keyword>
<dbReference type="AlphaFoldDB" id="A0A4P6KDA6"/>
<dbReference type="EMBL" id="CP035806">
    <property type="protein sequence ID" value="QBE48192.1"/>
    <property type="molecule type" value="Genomic_DNA"/>
</dbReference>
<dbReference type="GO" id="GO:0003700">
    <property type="term" value="F:DNA-binding transcription factor activity"/>
    <property type="evidence" value="ECO:0007669"/>
    <property type="project" value="InterPro"/>
</dbReference>
<dbReference type="GO" id="GO:0003677">
    <property type="term" value="F:DNA binding"/>
    <property type="evidence" value="ECO:0007669"/>
    <property type="project" value="UniProtKB-KW"/>
</dbReference>
<reference evidence="6 7" key="1">
    <citation type="submission" date="2019-02" db="EMBL/GenBank/DDBJ databases">
        <authorList>
            <person name="Sun L."/>
            <person name="Pan D."/>
            <person name="Wu X."/>
        </authorList>
    </citation>
    <scope>NUCLEOTIDE SEQUENCE [LARGE SCALE GENOMIC DNA]</scope>
    <source>
        <strain evidence="6 7">JW-1</strain>
    </source>
</reference>
<name>A0A4P6KDA6_9MICO</name>
<dbReference type="InterPro" id="IPR036388">
    <property type="entry name" value="WH-like_DNA-bd_sf"/>
</dbReference>
<keyword evidence="2" id="KW-0805">Transcription regulation</keyword>
<accession>A0A4P6KDA6</accession>
<dbReference type="KEGG" id="ltr:EVS81_04555"/>
<organism evidence="6 7">
    <name type="scientific">Leucobacter triazinivorans</name>
    <dbReference type="NCBI Taxonomy" id="1784719"/>
    <lineage>
        <taxon>Bacteria</taxon>
        <taxon>Bacillati</taxon>
        <taxon>Actinomycetota</taxon>
        <taxon>Actinomycetes</taxon>
        <taxon>Micrococcales</taxon>
        <taxon>Microbacteriaceae</taxon>
        <taxon>Leucobacter</taxon>
    </lineage>
</organism>
<keyword evidence="3" id="KW-0238">DNA-binding</keyword>
<keyword evidence="4" id="KW-0804">Transcription</keyword>
<evidence type="ECO:0000313" key="7">
    <source>
        <dbReference type="Proteomes" id="UP000289260"/>
    </source>
</evidence>
<dbReference type="InterPro" id="IPR005119">
    <property type="entry name" value="LysR_subst-bd"/>
</dbReference>
<evidence type="ECO:0000256" key="2">
    <source>
        <dbReference type="ARBA" id="ARBA00023015"/>
    </source>
</evidence>
<comment type="similarity">
    <text evidence="1">Belongs to the LysR transcriptional regulatory family.</text>
</comment>
<dbReference type="OrthoDB" id="3461141at2"/>